<evidence type="ECO:0000256" key="1">
    <source>
        <dbReference type="SAM" id="MobiDB-lite"/>
    </source>
</evidence>
<name>A0A6B1IQC2_9EURY</name>
<organism evidence="2 3">
    <name type="scientific">Halorubrum distributum</name>
    <dbReference type="NCBI Taxonomy" id="29283"/>
    <lineage>
        <taxon>Archaea</taxon>
        <taxon>Methanobacteriati</taxon>
        <taxon>Methanobacteriota</taxon>
        <taxon>Stenosarchaea group</taxon>
        <taxon>Halobacteria</taxon>
        <taxon>Halobacteriales</taxon>
        <taxon>Haloferacaceae</taxon>
        <taxon>Halorubrum</taxon>
        <taxon>Halorubrum distributum group</taxon>
    </lineage>
</organism>
<gene>
    <name evidence="2" type="ORF">GLW30_12785</name>
</gene>
<protein>
    <submittedName>
        <fullName evidence="2">Transposase</fullName>
    </submittedName>
</protein>
<feature type="region of interest" description="Disordered" evidence="1">
    <location>
        <begin position="137"/>
        <end position="159"/>
    </location>
</feature>
<sequence length="589" mass="66795">MDYSDSLSTPTTRLGQQADEFIDQETEWVDLLPELDTCLYTGRDSYPEWHTATPFGPMFCAYLWAKVEDISLSTIPDRLETNPELATAMGFEPNDLPSESTFKPSRLEDDRFADLQSTVEGAVEEIRKLAARRGSPIGCGPFQLQNGEDDDSGPPSHRTIQRSLRKEGRQVLEELNTVAFPSMSIPRPDDPIYDEEELLTVEAFAAIEQQAANSAGVTLGDELNPDPDLDDPFYEDGPSGETLINAIKQMSIEEISTVLNFVIQKTYTRAKPRLNELEHDNGSRFGTRAEVALDMTYVAYYGDRDEMEWVQGAPEDKEYSWCHKFATAVIVGENTHYVVGVHPLGSTEHAATDDYAGKDRSYYVGDVARRLISIADDYVNIRMVYADREFHAADVIETLTARDIDYVIPARKDKHRIGPMCDQFQELKQGYNEPDDTSLYVKTDFPIHGAVKGEVSNTKVYTNVVVLPPDEDDDANEDGLPQPFITSLDVSDELALDRRWARTQIEQYSDRGAIENSYSSIKDAAAWTTSKEFEVRWFHFAFGCVVYNMWLLVDFLTQERIGEIETRKKPRITLRRFLKWLDKELVALI</sequence>
<proteinExistence type="predicted"/>
<evidence type="ECO:0000313" key="2">
    <source>
        <dbReference type="EMBL" id="MYL68604.1"/>
    </source>
</evidence>
<dbReference type="Proteomes" id="UP000452321">
    <property type="component" value="Unassembled WGS sequence"/>
</dbReference>
<evidence type="ECO:0000313" key="3">
    <source>
        <dbReference type="Proteomes" id="UP000452321"/>
    </source>
</evidence>
<dbReference type="AlphaFoldDB" id="A0A6B1IQC2"/>
<reference evidence="2 3" key="1">
    <citation type="submission" date="2019-11" db="EMBL/GenBank/DDBJ databases">
        <title>Genome sequences of 17 halophilic strains isolated from different environments.</title>
        <authorList>
            <person name="Furrow R.E."/>
        </authorList>
    </citation>
    <scope>NUCLEOTIDE SEQUENCE [LARGE SCALE GENOMIC DNA]</scope>
    <source>
        <strain evidence="2 3">22502_06_Cabo</strain>
    </source>
</reference>
<dbReference type="RefSeq" id="WP_137707670.1">
    <property type="nucleotide sequence ID" value="NZ_WMFC01000017.1"/>
</dbReference>
<comment type="caution">
    <text evidence="2">The sequence shown here is derived from an EMBL/GenBank/DDBJ whole genome shotgun (WGS) entry which is preliminary data.</text>
</comment>
<accession>A0A6B1IQC2</accession>
<dbReference type="EMBL" id="WMFC01000017">
    <property type="protein sequence ID" value="MYL68604.1"/>
    <property type="molecule type" value="Genomic_DNA"/>
</dbReference>